<organism evidence="2 3">
    <name type="scientific">Notothenia coriiceps</name>
    <name type="common">black rockcod</name>
    <dbReference type="NCBI Taxonomy" id="8208"/>
    <lineage>
        <taxon>Eukaryota</taxon>
        <taxon>Metazoa</taxon>
        <taxon>Chordata</taxon>
        <taxon>Craniata</taxon>
        <taxon>Vertebrata</taxon>
        <taxon>Euteleostomi</taxon>
        <taxon>Actinopterygii</taxon>
        <taxon>Neopterygii</taxon>
        <taxon>Teleostei</taxon>
        <taxon>Neoteleostei</taxon>
        <taxon>Acanthomorphata</taxon>
        <taxon>Eupercaria</taxon>
        <taxon>Perciformes</taxon>
        <taxon>Notothenioidei</taxon>
        <taxon>Nototheniidae</taxon>
        <taxon>Notothenia</taxon>
    </lineage>
</organism>
<dbReference type="Proteomes" id="UP000504611">
    <property type="component" value="Unplaced"/>
</dbReference>
<dbReference type="RefSeq" id="XP_010779237.1">
    <property type="nucleotide sequence ID" value="XM_010780935.1"/>
</dbReference>
<feature type="compositionally biased region" description="Polar residues" evidence="1">
    <location>
        <begin position="24"/>
        <end position="34"/>
    </location>
</feature>
<name>A0A6I9NSL6_9TELE</name>
<feature type="compositionally biased region" description="Low complexity" evidence="1">
    <location>
        <begin position="9"/>
        <end position="23"/>
    </location>
</feature>
<gene>
    <name evidence="3" type="primary">LOC104953900</name>
</gene>
<feature type="region of interest" description="Disordered" evidence="1">
    <location>
        <begin position="1"/>
        <end position="50"/>
    </location>
</feature>
<evidence type="ECO:0000256" key="1">
    <source>
        <dbReference type="SAM" id="MobiDB-lite"/>
    </source>
</evidence>
<protein>
    <submittedName>
        <fullName evidence="3">Dixin-A-like</fullName>
    </submittedName>
</protein>
<proteinExistence type="predicted"/>
<feature type="non-terminal residue" evidence="3">
    <location>
        <position position="128"/>
    </location>
</feature>
<evidence type="ECO:0000313" key="2">
    <source>
        <dbReference type="Proteomes" id="UP000504611"/>
    </source>
</evidence>
<reference evidence="3" key="1">
    <citation type="submission" date="2025-08" db="UniProtKB">
        <authorList>
            <consortium name="RefSeq"/>
        </authorList>
    </citation>
    <scope>IDENTIFICATION</scope>
    <source>
        <tissue evidence="3">Muscle</tissue>
    </source>
</reference>
<dbReference type="KEGG" id="ncc:104953900"/>
<sequence>MGGKPFKCLSPLSSPRAPARSLSDSQQDDGPQQESSDDSSHVVTETALEDSLCETLEKEVQETRKMVSALQALLLHGSLPEDEQDVSFSLDQGNAEQQLVALLLHGSLPEDEQDVSFSLDQGNAEQQL</sequence>
<keyword evidence="2" id="KW-1185">Reference proteome</keyword>
<dbReference type="AlphaFoldDB" id="A0A6I9NSL6"/>
<accession>A0A6I9NSL6</accession>
<dbReference type="GeneID" id="104953900"/>
<evidence type="ECO:0000313" key="3">
    <source>
        <dbReference type="RefSeq" id="XP_010779237.1"/>
    </source>
</evidence>